<dbReference type="GO" id="GO:0003730">
    <property type="term" value="F:mRNA 3'-UTR binding"/>
    <property type="evidence" value="ECO:0007669"/>
    <property type="project" value="TreeGrafter"/>
</dbReference>
<dbReference type="OrthoDB" id="668540at2759"/>
<keyword evidence="6" id="KW-1185">Reference proteome</keyword>
<gene>
    <name evidence="5" type="ORF">BCR37DRAFT_109158</name>
</gene>
<feature type="repeat" description="Pumilio" evidence="2">
    <location>
        <begin position="291"/>
        <end position="326"/>
    </location>
</feature>
<dbReference type="InterPro" id="IPR001313">
    <property type="entry name" value="Pumilio_RNA-bd_rpt"/>
</dbReference>
<dbReference type="GeneID" id="63782512"/>
<dbReference type="Gene3D" id="1.25.10.10">
    <property type="entry name" value="Leucine-rich Repeat Variant"/>
    <property type="match status" value="1"/>
</dbReference>
<dbReference type="Pfam" id="PF00806">
    <property type="entry name" value="PUF"/>
    <property type="match status" value="7"/>
</dbReference>
<organism evidence="5 6">
    <name type="scientific">Protomyces lactucae-debilis</name>
    <dbReference type="NCBI Taxonomy" id="2754530"/>
    <lineage>
        <taxon>Eukaryota</taxon>
        <taxon>Fungi</taxon>
        <taxon>Dikarya</taxon>
        <taxon>Ascomycota</taxon>
        <taxon>Taphrinomycotina</taxon>
        <taxon>Taphrinomycetes</taxon>
        <taxon>Taphrinales</taxon>
        <taxon>Protomycetaceae</taxon>
        <taxon>Protomyces</taxon>
    </lineage>
</organism>
<dbReference type="InterPro" id="IPR033712">
    <property type="entry name" value="Pumilio_RNA-bd"/>
</dbReference>
<dbReference type="InterPro" id="IPR033133">
    <property type="entry name" value="PUM-HD"/>
</dbReference>
<dbReference type="AlphaFoldDB" id="A0A1Y2F3X8"/>
<feature type="repeat" description="Pumilio" evidence="2">
    <location>
        <begin position="327"/>
        <end position="366"/>
    </location>
</feature>
<evidence type="ECO:0000256" key="3">
    <source>
        <dbReference type="SAM" id="MobiDB-lite"/>
    </source>
</evidence>
<dbReference type="RefSeq" id="XP_040723499.1">
    <property type="nucleotide sequence ID" value="XM_040865913.1"/>
</dbReference>
<dbReference type="PROSITE" id="PS50302">
    <property type="entry name" value="PUM"/>
    <property type="match status" value="4"/>
</dbReference>
<evidence type="ECO:0000256" key="1">
    <source>
        <dbReference type="ARBA" id="ARBA00022737"/>
    </source>
</evidence>
<dbReference type="STRING" id="56484.A0A1Y2F3X8"/>
<accession>A0A1Y2F3X8</accession>
<feature type="repeat" description="Pumilio" evidence="2">
    <location>
        <begin position="520"/>
        <end position="555"/>
    </location>
</feature>
<name>A0A1Y2F3X8_PROLT</name>
<reference evidence="5 6" key="1">
    <citation type="submission" date="2016-07" db="EMBL/GenBank/DDBJ databases">
        <title>Pervasive Adenine N6-methylation of Active Genes in Fungi.</title>
        <authorList>
            <consortium name="DOE Joint Genome Institute"/>
            <person name="Mondo S.J."/>
            <person name="Dannebaum R.O."/>
            <person name="Kuo R.C."/>
            <person name="Labutti K."/>
            <person name="Haridas S."/>
            <person name="Kuo A."/>
            <person name="Salamov A."/>
            <person name="Ahrendt S.R."/>
            <person name="Lipzen A."/>
            <person name="Sullivan W."/>
            <person name="Andreopoulos W.B."/>
            <person name="Clum A."/>
            <person name="Lindquist E."/>
            <person name="Daum C."/>
            <person name="Ramamoorthy G.K."/>
            <person name="Gryganskyi A."/>
            <person name="Culley D."/>
            <person name="Magnuson J.K."/>
            <person name="James T.Y."/>
            <person name="O'Malley M.A."/>
            <person name="Stajich J.E."/>
            <person name="Spatafora J.W."/>
            <person name="Visel A."/>
            <person name="Grigoriev I.V."/>
        </authorList>
    </citation>
    <scope>NUCLEOTIDE SEQUENCE [LARGE SCALE GENOMIC DNA]</scope>
    <source>
        <strain evidence="5 6">12-1054</strain>
    </source>
</reference>
<dbReference type="PROSITE" id="PS50303">
    <property type="entry name" value="PUM_HD"/>
    <property type="match status" value="1"/>
</dbReference>
<dbReference type="OMA" id="SHELMIN"/>
<feature type="compositionally biased region" description="Polar residues" evidence="3">
    <location>
        <begin position="216"/>
        <end position="228"/>
    </location>
</feature>
<dbReference type="EMBL" id="MCFI01000017">
    <property type="protein sequence ID" value="ORY78618.1"/>
    <property type="molecule type" value="Genomic_DNA"/>
</dbReference>
<feature type="domain" description="PUM-HD" evidence="4">
    <location>
        <begin position="232"/>
        <end position="581"/>
    </location>
</feature>
<dbReference type="SUPFAM" id="SSF48371">
    <property type="entry name" value="ARM repeat"/>
    <property type="match status" value="1"/>
</dbReference>
<protein>
    <submittedName>
        <fullName evidence="5">Armadillo-type protein</fullName>
    </submittedName>
</protein>
<dbReference type="PANTHER" id="PTHR12537">
    <property type="entry name" value="RNA BINDING PROTEIN PUMILIO-RELATED"/>
    <property type="match status" value="1"/>
</dbReference>
<dbReference type="Proteomes" id="UP000193685">
    <property type="component" value="Unassembled WGS sequence"/>
</dbReference>
<feature type="region of interest" description="Disordered" evidence="3">
    <location>
        <begin position="182"/>
        <end position="249"/>
    </location>
</feature>
<dbReference type="GO" id="GO:0010608">
    <property type="term" value="P:post-transcriptional regulation of gene expression"/>
    <property type="evidence" value="ECO:0007669"/>
    <property type="project" value="TreeGrafter"/>
</dbReference>
<dbReference type="InterPro" id="IPR016024">
    <property type="entry name" value="ARM-type_fold"/>
</dbReference>
<sequence>MEQLSKQVDLLLRDKHAVLAATAAESATDRTVQRQVLESIAAATRARMERSAQPTTTNTDEQVKELSQRLDASLSCLELMKMEVKQLKLELAQCADHDESFSEVDFAQFDMASDESSKEEVRGDVPFPKLENALRIATPLPSPAEPGAASAFMRAPLERTVSVSTTASGGSAMQANAAAFAMPKPRKAGMSRQSSDSGNKIKKPPTPRYEHLTFFPGTSNTPTLNESVIWSPPSPSSEGPAESYDSRHAQGTDWTSIVDRIVYSDDQQASVSLQQRLKISSPEAKSDIVDAIVEQAFALMLNRFGNFLIQRCFEHGTAEQCTRIATTILGNVLVLSKDAFGCHVVQKAFDNVTEENKVAMAHELLAEIKETIVHRHACHVWQKLLEVNWRGGRPDIMGIVNKELVGWWHNVALGETGSLVVQNVFENCIEEERRPCIEEVIAHVDLIIRGQWGNWVIQHIVEHGQPDDKERVLSFIMEKAADYSVDQYASKVLEKAVKSGNADILERYLTAITQPGDRQRPRMALIDIASDQYGNYLVQYLLSHGTPAQRETASNHIRKHMVSMRGSRYGAKVAFTVERMRAMGYEGTTPEQIKAFHERRGRGGSYSARR</sequence>
<evidence type="ECO:0000313" key="6">
    <source>
        <dbReference type="Proteomes" id="UP000193685"/>
    </source>
</evidence>
<dbReference type="CDD" id="cd07920">
    <property type="entry name" value="Pumilio"/>
    <property type="match status" value="1"/>
</dbReference>
<evidence type="ECO:0000313" key="5">
    <source>
        <dbReference type="EMBL" id="ORY78618.1"/>
    </source>
</evidence>
<keyword evidence="1" id="KW-0677">Repeat</keyword>
<evidence type="ECO:0000256" key="2">
    <source>
        <dbReference type="PROSITE-ProRule" id="PRU00317"/>
    </source>
</evidence>
<dbReference type="PANTHER" id="PTHR12537:SF48">
    <property type="entry name" value="MEIOTIC COILED-COIL PROTEIN 2"/>
    <property type="match status" value="1"/>
</dbReference>
<proteinExistence type="predicted"/>
<dbReference type="GO" id="GO:0005737">
    <property type="term" value="C:cytoplasm"/>
    <property type="evidence" value="ECO:0007669"/>
    <property type="project" value="TreeGrafter"/>
</dbReference>
<evidence type="ECO:0000259" key="4">
    <source>
        <dbReference type="PROSITE" id="PS50303"/>
    </source>
</evidence>
<feature type="repeat" description="Pumilio" evidence="2">
    <location>
        <begin position="439"/>
        <end position="474"/>
    </location>
</feature>
<dbReference type="SMART" id="SM00025">
    <property type="entry name" value="Pumilio"/>
    <property type="match status" value="7"/>
</dbReference>
<dbReference type="InterPro" id="IPR011989">
    <property type="entry name" value="ARM-like"/>
</dbReference>
<comment type="caution">
    <text evidence="5">The sequence shown here is derived from an EMBL/GenBank/DDBJ whole genome shotgun (WGS) entry which is preliminary data.</text>
</comment>